<dbReference type="PANTHER" id="PTHR11645:SF0">
    <property type="entry name" value="PYRROLINE-5-CARBOXYLATE REDUCTASE 3"/>
    <property type="match status" value="1"/>
</dbReference>
<dbReference type="HOGENOM" id="CLU_042344_3_1_1"/>
<dbReference type="InterPro" id="IPR028939">
    <property type="entry name" value="P5C_Rdtase_cat_N"/>
</dbReference>
<dbReference type="FunFam" id="1.10.3730.10:FF:000001">
    <property type="entry name" value="Pyrroline-5-carboxylate reductase"/>
    <property type="match status" value="1"/>
</dbReference>
<organism evidence="6 7">
    <name type="scientific">Cyanidioschyzon merolae (strain NIES-3377 / 10D)</name>
    <name type="common">Unicellular red alga</name>
    <dbReference type="NCBI Taxonomy" id="280699"/>
    <lineage>
        <taxon>Eukaryota</taxon>
        <taxon>Rhodophyta</taxon>
        <taxon>Bangiophyceae</taxon>
        <taxon>Cyanidiales</taxon>
        <taxon>Cyanidiaceae</taxon>
        <taxon>Cyanidioschyzon</taxon>
    </lineage>
</organism>
<keyword evidence="3" id="KW-0560">Oxidoreductase</keyword>
<keyword evidence="7" id="KW-1185">Reference proteome</keyword>
<dbReference type="InterPro" id="IPR029036">
    <property type="entry name" value="P5CR_dimer"/>
</dbReference>
<dbReference type="GO" id="GO:0004735">
    <property type="term" value="F:pyrroline-5-carboxylate reductase activity"/>
    <property type="evidence" value="ECO:0007669"/>
    <property type="project" value="InterPro"/>
</dbReference>
<reference evidence="6 7" key="2">
    <citation type="journal article" date="2007" name="BMC Biol.">
        <title>A 100%-complete sequence reveals unusually simple genomic features in the hot-spring red alga Cyanidioschyzon merolae.</title>
        <authorList>
            <person name="Nozaki H."/>
            <person name="Takano H."/>
            <person name="Misumi O."/>
            <person name="Terasawa K."/>
            <person name="Matsuzaki M."/>
            <person name="Maruyama S."/>
            <person name="Nishida K."/>
            <person name="Yagisawa F."/>
            <person name="Yoshida Y."/>
            <person name="Fujiwara T."/>
            <person name="Takio S."/>
            <person name="Tamura K."/>
            <person name="Chung S.J."/>
            <person name="Nakamura S."/>
            <person name="Kuroiwa H."/>
            <person name="Tanaka K."/>
            <person name="Sato N."/>
            <person name="Kuroiwa T."/>
        </authorList>
    </citation>
    <scope>NUCLEOTIDE SEQUENCE [LARGE SCALE GENOMIC DNA]</scope>
    <source>
        <strain evidence="6 7">10D</strain>
    </source>
</reference>
<evidence type="ECO:0000259" key="4">
    <source>
        <dbReference type="Pfam" id="PF03807"/>
    </source>
</evidence>
<accession>M1VGK1</accession>
<dbReference type="RefSeq" id="XP_005536094.1">
    <property type="nucleotide sequence ID" value="XM_005536037.1"/>
</dbReference>
<dbReference type="eggNOG" id="KOG3124">
    <property type="taxonomic scope" value="Eukaryota"/>
</dbReference>
<dbReference type="EMBL" id="AP006490">
    <property type="protein sequence ID" value="BAM79808.1"/>
    <property type="molecule type" value="Genomic_DNA"/>
</dbReference>
<evidence type="ECO:0000256" key="3">
    <source>
        <dbReference type="ARBA" id="ARBA00023002"/>
    </source>
</evidence>
<feature type="domain" description="Pyrroline-5-carboxylate reductase catalytic N-terminal" evidence="4">
    <location>
        <begin position="65"/>
        <end position="164"/>
    </location>
</feature>
<gene>
    <name evidence="6" type="ORF">CYME_CMH137C</name>
</gene>
<reference evidence="6 7" key="1">
    <citation type="journal article" date="2004" name="Nature">
        <title>Genome sequence of the ultrasmall unicellular red alga Cyanidioschyzon merolae 10D.</title>
        <authorList>
            <person name="Matsuzaki M."/>
            <person name="Misumi O."/>
            <person name="Shin-i T."/>
            <person name="Maruyama S."/>
            <person name="Takahara M."/>
            <person name="Miyagishima S."/>
            <person name="Mori T."/>
            <person name="Nishida K."/>
            <person name="Yagisawa F."/>
            <person name="Nishida K."/>
            <person name="Yoshida Y."/>
            <person name="Nishimura Y."/>
            <person name="Nakao S."/>
            <person name="Kobayashi T."/>
            <person name="Momoyama Y."/>
            <person name="Higashiyama T."/>
            <person name="Minoda A."/>
            <person name="Sano M."/>
            <person name="Nomoto H."/>
            <person name="Oishi K."/>
            <person name="Hayashi H."/>
            <person name="Ohta F."/>
            <person name="Nishizaka S."/>
            <person name="Haga S."/>
            <person name="Miura S."/>
            <person name="Morishita T."/>
            <person name="Kabeya Y."/>
            <person name="Terasawa K."/>
            <person name="Suzuki Y."/>
            <person name="Ishii Y."/>
            <person name="Asakawa S."/>
            <person name="Takano H."/>
            <person name="Ohta N."/>
            <person name="Kuroiwa H."/>
            <person name="Tanaka K."/>
            <person name="Shimizu N."/>
            <person name="Sugano S."/>
            <person name="Sato N."/>
            <person name="Nozaki H."/>
            <person name="Ogasawara N."/>
            <person name="Kohara Y."/>
            <person name="Kuroiwa T."/>
        </authorList>
    </citation>
    <scope>NUCLEOTIDE SEQUENCE [LARGE SCALE GENOMIC DNA]</scope>
    <source>
        <strain evidence="6 7">10D</strain>
    </source>
</reference>
<feature type="domain" description="Pyrroline-5-carboxylate reductase dimerisation" evidence="5">
    <location>
        <begin position="233"/>
        <end position="336"/>
    </location>
</feature>
<evidence type="ECO:0000256" key="1">
    <source>
        <dbReference type="ARBA" id="ARBA00005525"/>
    </source>
</evidence>
<dbReference type="InterPro" id="IPR008927">
    <property type="entry name" value="6-PGluconate_DH-like_C_sf"/>
</dbReference>
<sequence length="344" mass="36591">MHMQGAFVAAGKPPFRIHLVHEKQPKFLHGAGVRYSARSTRWYRWSLRCTSSESRTTNTAAPTEKLGFIGGTGNMGSSIIKGLIEVQALSPQHILCSGRDAQKLERFSIETGCTAMTDLATLCAQSTALFLCVKPAQCQAVLERMVAEAGESLNGKRLISVAAGVPVSALERPLRVEAVEQCRCRVLRCMPNVLVRHGLGAMAVSRGTTATDEDVSWALQLLGRLGLVAELEESLMDATVAAAGSSPAFAFIFMEALTDAAVREGLPRHIARSFVAQTLCGAAQMALRDSDAHFGELRNRVESPGGTTIAGSCALEENGFRKAVIAAAAAAAAKSRAFADRFSA</sequence>
<evidence type="ECO:0000259" key="5">
    <source>
        <dbReference type="Pfam" id="PF14748"/>
    </source>
</evidence>
<dbReference type="KEGG" id="cme:CYME_CMH137C"/>
<name>M1VGK1_CYAM1</name>
<dbReference type="HAMAP" id="MF_01925">
    <property type="entry name" value="P5C_reductase"/>
    <property type="match status" value="1"/>
</dbReference>
<dbReference type="GeneID" id="16993464"/>
<dbReference type="Gene3D" id="3.40.50.720">
    <property type="entry name" value="NAD(P)-binding Rossmann-like Domain"/>
    <property type="match status" value="1"/>
</dbReference>
<dbReference type="OrthoDB" id="10263291at2759"/>
<protein>
    <submittedName>
        <fullName evidence="6">Similar to pyrroline-5-carboxylate reductase</fullName>
    </submittedName>
</protein>
<dbReference type="Proteomes" id="UP000007014">
    <property type="component" value="Chromosome 8"/>
</dbReference>
<dbReference type="Gene3D" id="1.10.3730.10">
    <property type="entry name" value="ProC C-terminal domain-like"/>
    <property type="match status" value="1"/>
</dbReference>
<dbReference type="SUPFAM" id="SSF51735">
    <property type="entry name" value="NAD(P)-binding Rossmann-fold domains"/>
    <property type="match status" value="1"/>
</dbReference>
<dbReference type="OMA" id="PHIENLQ"/>
<dbReference type="Pfam" id="PF03807">
    <property type="entry name" value="F420_oxidored"/>
    <property type="match status" value="1"/>
</dbReference>
<dbReference type="AlphaFoldDB" id="M1VGK1"/>
<comment type="similarity">
    <text evidence="1">Belongs to the pyrroline-5-carboxylate reductase family.</text>
</comment>
<dbReference type="PANTHER" id="PTHR11645">
    <property type="entry name" value="PYRROLINE-5-CARBOXYLATE REDUCTASE"/>
    <property type="match status" value="1"/>
</dbReference>
<dbReference type="NCBIfam" id="TIGR00112">
    <property type="entry name" value="proC"/>
    <property type="match status" value="1"/>
</dbReference>
<dbReference type="STRING" id="280699.M1VGK1"/>
<keyword evidence="2" id="KW-0521">NADP</keyword>
<dbReference type="SUPFAM" id="SSF48179">
    <property type="entry name" value="6-phosphogluconate dehydrogenase C-terminal domain-like"/>
    <property type="match status" value="1"/>
</dbReference>
<evidence type="ECO:0000256" key="2">
    <source>
        <dbReference type="ARBA" id="ARBA00022857"/>
    </source>
</evidence>
<proteinExistence type="inferred from homology"/>
<evidence type="ECO:0000313" key="6">
    <source>
        <dbReference type="EMBL" id="BAM79808.1"/>
    </source>
</evidence>
<dbReference type="Gramene" id="CMH137CT">
    <property type="protein sequence ID" value="CMH137CT"/>
    <property type="gene ID" value="CMH137C"/>
</dbReference>
<dbReference type="Pfam" id="PF14748">
    <property type="entry name" value="P5CR_dimer"/>
    <property type="match status" value="1"/>
</dbReference>
<dbReference type="InterPro" id="IPR000304">
    <property type="entry name" value="Pyrroline-COOH_reductase"/>
</dbReference>
<dbReference type="GO" id="GO:0055129">
    <property type="term" value="P:L-proline biosynthetic process"/>
    <property type="evidence" value="ECO:0007669"/>
    <property type="project" value="TreeGrafter"/>
</dbReference>
<dbReference type="InterPro" id="IPR036291">
    <property type="entry name" value="NAD(P)-bd_dom_sf"/>
</dbReference>
<evidence type="ECO:0000313" key="7">
    <source>
        <dbReference type="Proteomes" id="UP000007014"/>
    </source>
</evidence>